<proteinExistence type="predicted"/>
<dbReference type="KEGG" id="pgri:PgNI_09610"/>
<evidence type="ECO:0000313" key="1">
    <source>
        <dbReference type="Proteomes" id="UP000515153"/>
    </source>
</evidence>
<name>A0A6P8AT68_PYRGI</name>
<dbReference type="AlphaFoldDB" id="A0A6P8AT68"/>
<dbReference type="GeneID" id="41964500"/>
<sequence length="66" mass="7595">MKAETRKKMEVEEKKSKKSFLVMISIVDAMFRKVAPASHQSLCWELSLADDSLNREVPNRLTLCEP</sequence>
<reference evidence="2" key="1">
    <citation type="journal article" date="2019" name="Mol. Biol. Evol.">
        <title>Blast fungal genomes show frequent chromosomal changes, gene gains and losses, and effector gene turnover.</title>
        <authorList>
            <person name="Gomez Luciano L.B."/>
            <person name="Jason Tsai I."/>
            <person name="Chuma I."/>
            <person name="Tosa Y."/>
            <person name="Chen Y.H."/>
            <person name="Li J.Y."/>
            <person name="Li M.Y."/>
            <person name="Jade Lu M.Y."/>
            <person name="Nakayashiki H."/>
            <person name="Li W.H."/>
        </authorList>
    </citation>
    <scope>NUCLEOTIDE SEQUENCE</scope>
    <source>
        <strain evidence="2">NI907</strain>
    </source>
</reference>
<organism evidence="1 2">
    <name type="scientific">Pyricularia grisea</name>
    <name type="common">Crabgrass-specific blast fungus</name>
    <name type="synonym">Magnaporthe grisea</name>
    <dbReference type="NCBI Taxonomy" id="148305"/>
    <lineage>
        <taxon>Eukaryota</taxon>
        <taxon>Fungi</taxon>
        <taxon>Dikarya</taxon>
        <taxon>Ascomycota</taxon>
        <taxon>Pezizomycotina</taxon>
        <taxon>Sordariomycetes</taxon>
        <taxon>Sordariomycetidae</taxon>
        <taxon>Magnaporthales</taxon>
        <taxon>Pyriculariaceae</taxon>
        <taxon>Pyricularia</taxon>
    </lineage>
</organism>
<evidence type="ECO:0000313" key="2">
    <source>
        <dbReference type="RefSeq" id="XP_030978111.1"/>
    </source>
</evidence>
<dbReference type="RefSeq" id="XP_030978111.1">
    <property type="nucleotide sequence ID" value="XM_031129592.1"/>
</dbReference>
<keyword evidence="1" id="KW-1185">Reference proteome</keyword>
<reference evidence="2" key="2">
    <citation type="submission" date="2019-10" db="EMBL/GenBank/DDBJ databases">
        <authorList>
            <consortium name="NCBI Genome Project"/>
        </authorList>
    </citation>
    <scope>NUCLEOTIDE SEQUENCE</scope>
    <source>
        <strain evidence="2">NI907</strain>
    </source>
</reference>
<accession>A0A6P8AT68</accession>
<protein>
    <submittedName>
        <fullName evidence="2">Uncharacterized protein</fullName>
    </submittedName>
</protein>
<gene>
    <name evidence="2" type="ORF">PgNI_09610</name>
</gene>
<dbReference type="Proteomes" id="UP000515153">
    <property type="component" value="Unplaced"/>
</dbReference>
<reference evidence="2" key="3">
    <citation type="submission" date="2025-08" db="UniProtKB">
        <authorList>
            <consortium name="RefSeq"/>
        </authorList>
    </citation>
    <scope>IDENTIFICATION</scope>
    <source>
        <strain evidence="2">NI907</strain>
    </source>
</reference>